<keyword evidence="3" id="KW-1185">Reference proteome</keyword>
<gene>
    <name evidence="2" type="ORF">WICPIJ_001945</name>
</gene>
<organism evidence="2 3">
    <name type="scientific">Wickerhamomyces pijperi</name>
    <name type="common">Yeast</name>
    <name type="synonym">Pichia pijperi</name>
    <dbReference type="NCBI Taxonomy" id="599730"/>
    <lineage>
        <taxon>Eukaryota</taxon>
        <taxon>Fungi</taxon>
        <taxon>Dikarya</taxon>
        <taxon>Ascomycota</taxon>
        <taxon>Saccharomycotina</taxon>
        <taxon>Saccharomycetes</taxon>
        <taxon>Phaffomycetales</taxon>
        <taxon>Wickerhamomycetaceae</taxon>
        <taxon>Wickerhamomyces</taxon>
    </lineage>
</organism>
<feature type="region of interest" description="Disordered" evidence="1">
    <location>
        <begin position="83"/>
        <end position="114"/>
    </location>
</feature>
<accession>A0A9P8QCK0</accession>
<reference evidence="2" key="2">
    <citation type="submission" date="2021-01" db="EMBL/GenBank/DDBJ databases">
        <authorList>
            <person name="Schikora-Tamarit M.A."/>
        </authorList>
    </citation>
    <scope>NUCLEOTIDE SEQUENCE</scope>
    <source>
        <strain evidence="2">CBS2887</strain>
    </source>
</reference>
<dbReference type="Proteomes" id="UP000774326">
    <property type="component" value="Unassembled WGS sequence"/>
</dbReference>
<proteinExistence type="predicted"/>
<evidence type="ECO:0000313" key="3">
    <source>
        <dbReference type="Proteomes" id="UP000774326"/>
    </source>
</evidence>
<comment type="caution">
    <text evidence="2">The sequence shown here is derived from an EMBL/GenBank/DDBJ whole genome shotgun (WGS) entry which is preliminary data.</text>
</comment>
<dbReference type="AlphaFoldDB" id="A0A9P8QCK0"/>
<evidence type="ECO:0000256" key="1">
    <source>
        <dbReference type="SAM" id="MobiDB-lite"/>
    </source>
</evidence>
<name>A0A9P8QCK0_WICPI</name>
<dbReference type="EMBL" id="JAEUBG010001025">
    <property type="protein sequence ID" value="KAH3687072.1"/>
    <property type="molecule type" value="Genomic_DNA"/>
</dbReference>
<protein>
    <submittedName>
        <fullName evidence="2">Uncharacterized protein</fullName>
    </submittedName>
</protein>
<evidence type="ECO:0000313" key="2">
    <source>
        <dbReference type="EMBL" id="KAH3687072.1"/>
    </source>
</evidence>
<reference evidence="2" key="1">
    <citation type="journal article" date="2021" name="Open Biol.">
        <title>Shared evolutionary footprints suggest mitochondrial oxidative damage underlies multiple complex I losses in fungi.</title>
        <authorList>
            <person name="Schikora-Tamarit M.A."/>
            <person name="Marcet-Houben M."/>
            <person name="Nosek J."/>
            <person name="Gabaldon T."/>
        </authorList>
    </citation>
    <scope>NUCLEOTIDE SEQUENCE</scope>
    <source>
        <strain evidence="2">CBS2887</strain>
    </source>
</reference>
<sequence>MRFDESSVSTTKLTQDSESGMGMLMIVRQRLQVFPKSGHDLVDDRLDDWVEVFSVQVVNTKFQSTQTLRNQFSWGLQSKHQRSHQMLQMRNQNRQSDRNILESTTTDTSEEQSDQMEVRTWFLGSRGVFQRVQHHTVQMWQDDTFILLWEKIERHETELEETNDNVASGDIGRAQFRKLLHKESDQHTEEVGCDFIVGDEKLRNVQKHRIL</sequence>
<dbReference type="OrthoDB" id="10688332at2759"/>
<feature type="compositionally biased region" description="Polar residues" evidence="1">
    <location>
        <begin position="83"/>
        <end position="94"/>
    </location>
</feature>